<proteinExistence type="inferred from homology"/>
<dbReference type="GO" id="GO:0003723">
    <property type="term" value="F:RNA binding"/>
    <property type="evidence" value="ECO:0007669"/>
    <property type="project" value="TreeGrafter"/>
</dbReference>
<evidence type="ECO:0000313" key="8">
    <source>
        <dbReference type="Proteomes" id="UP000009131"/>
    </source>
</evidence>
<evidence type="ECO:0000256" key="5">
    <source>
        <dbReference type="ARBA" id="ARBA00023274"/>
    </source>
</evidence>
<dbReference type="PANTHER" id="PTHR12146:SF0">
    <property type="entry name" value="RIBOSOMAL PROTEIN S10"/>
    <property type="match status" value="1"/>
</dbReference>
<organism evidence="7 8">
    <name type="scientific">Mixia osmundae (strain CBS 9802 / IAM 14324 / JCM 22182 / KY 12970)</name>
    <dbReference type="NCBI Taxonomy" id="764103"/>
    <lineage>
        <taxon>Eukaryota</taxon>
        <taxon>Fungi</taxon>
        <taxon>Dikarya</taxon>
        <taxon>Basidiomycota</taxon>
        <taxon>Pucciniomycotina</taxon>
        <taxon>Mixiomycetes</taxon>
        <taxon>Mixiales</taxon>
        <taxon>Mixiaceae</taxon>
        <taxon>Mixia</taxon>
    </lineage>
</organism>
<dbReference type="Pfam" id="PF03501">
    <property type="entry name" value="S10_plectin"/>
    <property type="match status" value="1"/>
</dbReference>
<dbReference type="STRING" id="764103.G7DTD1"/>
<comment type="caution">
    <text evidence="7">The sequence shown here is derived from an EMBL/GenBank/DDBJ whole genome shotgun (WGS) entry which is preliminary data.</text>
</comment>
<name>G7DTD1_MIXOS</name>
<comment type="similarity">
    <text evidence="2">Belongs to the eukaryotic ribosomal protein eS10 family.</text>
</comment>
<dbReference type="PANTHER" id="PTHR12146">
    <property type="entry name" value="40S RIBOSOMAL PROTEIN S10"/>
    <property type="match status" value="1"/>
</dbReference>
<keyword evidence="4" id="KW-0689">Ribosomal protein</keyword>
<dbReference type="GO" id="GO:0003735">
    <property type="term" value="F:structural constituent of ribosome"/>
    <property type="evidence" value="ECO:0007669"/>
    <property type="project" value="TreeGrafter"/>
</dbReference>
<dbReference type="AlphaFoldDB" id="G7DTD1"/>
<evidence type="ECO:0000256" key="1">
    <source>
        <dbReference type="ARBA" id="ARBA00004496"/>
    </source>
</evidence>
<reference evidence="7 8" key="2">
    <citation type="journal article" date="2012" name="Open Biol.">
        <title>Characteristics of nucleosomes and linker DNA regions on the genome of the basidiomycete Mixia osmundae revealed by mono- and dinucleosome mapping.</title>
        <authorList>
            <person name="Nishida H."/>
            <person name="Kondo S."/>
            <person name="Matsumoto T."/>
            <person name="Suzuki Y."/>
            <person name="Yoshikawa H."/>
            <person name="Taylor T.D."/>
            <person name="Sugiyama J."/>
        </authorList>
    </citation>
    <scope>NUCLEOTIDE SEQUENCE [LARGE SCALE GENOMIC DNA]</scope>
    <source>
        <strain evidence="8">CBS 9802 / IAM 14324 / JCM 22182 / KY 12970</strain>
    </source>
</reference>
<dbReference type="InterPro" id="IPR037447">
    <property type="entry name" value="Ribosomal_eS10"/>
</dbReference>
<dbReference type="InterPro" id="IPR005326">
    <property type="entry name" value="Plectin_eS10_N"/>
</dbReference>
<dbReference type="Gene3D" id="1.10.10.10">
    <property type="entry name" value="Winged helix-like DNA-binding domain superfamily/Winged helix DNA-binding domain"/>
    <property type="match status" value="1"/>
</dbReference>
<reference evidence="7 8" key="1">
    <citation type="journal article" date="2011" name="J. Gen. Appl. Microbiol.">
        <title>Draft genome sequencing of the enigmatic basidiomycete Mixia osmundae.</title>
        <authorList>
            <person name="Nishida H."/>
            <person name="Nagatsuka Y."/>
            <person name="Sugiyama J."/>
        </authorList>
    </citation>
    <scope>NUCLEOTIDE SEQUENCE [LARGE SCALE GENOMIC DNA]</scope>
    <source>
        <strain evidence="8">CBS 9802 / IAM 14324 / JCM 22182 / KY 12970</strain>
    </source>
</reference>
<evidence type="ECO:0000313" key="7">
    <source>
        <dbReference type="EMBL" id="GAA93778.1"/>
    </source>
</evidence>
<comment type="subcellular location">
    <subcellularLocation>
        <location evidence="1">Cytoplasm</location>
    </subcellularLocation>
</comment>
<evidence type="ECO:0000256" key="4">
    <source>
        <dbReference type="ARBA" id="ARBA00022980"/>
    </source>
</evidence>
<dbReference type="InParanoid" id="G7DTD1"/>
<keyword evidence="8" id="KW-1185">Reference proteome</keyword>
<gene>
    <name evidence="7" type="primary">Mo00424</name>
    <name evidence="7" type="ORF">E5Q_00424</name>
</gene>
<dbReference type="Proteomes" id="UP000009131">
    <property type="component" value="Unassembled WGS sequence"/>
</dbReference>
<dbReference type="GO" id="GO:0022627">
    <property type="term" value="C:cytosolic small ribosomal subunit"/>
    <property type="evidence" value="ECO:0007669"/>
    <property type="project" value="TreeGrafter"/>
</dbReference>
<dbReference type="InterPro" id="IPR036388">
    <property type="entry name" value="WH-like_DNA-bd_sf"/>
</dbReference>
<dbReference type="eggNOG" id="KOG3344">
    <property type="taxonomic scope" value="Eukaryota"/>
</dbReference>
<dbReference type="EMBL" id="BABT02000025">
    <property type="protein sequence ID" value="GAA93778.1"/>
    <property type="molecule type" value="Genomic_DNA"/>
</dbReference>
<sequence length="200" mass="23032">MLVSKQNRRIVYENLFKEGVLVAKKDYNAPKHQDLDVPNLQVIKLAQSLTSRGYVKTQFSWNYYYYSLTNEGIEYLREYLHLPSEIIPVSARRSTGHTPADRRYVCTCRTHTRRQPAQHVPAHHPRETRMPREPTVLLEAQTRVTDVETMAQRRKRAQIQASARDLALDVALLHHSARSVSLAISLHALVTHNRVSLSLS</sequence>
<protein>
    <recommendedName>
        <fullName evidence="6">Plectin/eS10 N-terminal domain-containing protein</fullName>
    </recommendedName>
</protein>
<keyword evidence="3" id="KW-0963">Cytoplasm</keyword>
<evidence type="ECO:0000256" key="3">
    <source>
        <dbReference type="ARBA" id="ARBA00022490"/>
    </source>
</evidence>
<keyword evidence="5" id="KW-0687">Ribonucleoprotein</keyword>
<dbReference type="OrthoDB" id="5211809at2759"/>
<accession>G7DTD1</accession>
<evidence type="ECO:0000259" key="6">
    <source>
        <dbReference type="Pfam" id="PF03501"/>
    </source>
</evidence>
<evidence type="ECO:0000256" key="2">
    <source>
        <dbReference type="ARBA" id="ARBA00007278"/>
    </source>
</evidence>
<dbReference type="FunFam" id="1.10.10.10:FF:000025">
    <property type="entry name" value="40S ribosomal protein S10"/>
    <property type="match status" value="1"/>
</dbReference>
<feature type="domain" description="Plectin/eS10 N-terminal" evidence="6">
    <location>
        <begin position="3"/>
        <end position="94"/>
    </location>
</feature>
<dbReference type="HOGENOM" id="CLU_118203_0_0_1"/>